<organism evidence="2">
    <name type="scientific">Serpula lacrymans var. lacrymans (strain S7.3)</name>
    <name type="common">Dry rot fungus</name>
    <dbReference type="NCBI Taxonomy" id="936435"/>
    <lineage>
        <taxon>Eukaryota</taxon>
        <taxon>Fungi</taxon>
        <taxon>Dikarya</taxon>
        <taxon>Basidiomycota</taxon>
        <taxon>Agaricomycotina</taxon>
        <taxon>Agaricomycetes</taxon>
        <taxon>Agaricomycetidae</taxon>
        <taxon>Boletales</taxon>
        <taxon>Coniophorineae</taxon>
        <taxon>Serpulaceae</taxon>
        <taxon>Serpula</taxon>
    </lineage>
</organism>
<sequence>MSMAFKETKYLRLVDGSIWGLCTIDLFGLRIGRAVWDRNLRGSALIFAEREFFNNERKKKEEQKKLKGKKRKRSSLNAQGKHLAAILCKTDRAPRALVINAGATNPEGADDSTDMDLQGCRQTVFDVYFENQDADHFSQYKQQVIKPPKISKRSQLNNYSMTLGDFSLRDVLEDWREEQTRKIYGESVLVNLGPSAVMTNHILDRIIGCAHHQKIKTLQDLKKETKWMEVETLGLDVITIIQQHVQSFSPYNFHTKENYSRKCVMYGNACASRGGKENQIVDIG</sequence>
<proteinExistence type="predicted"/>
<evidence type="ECO:0000313" key="1">
    <source>
        <dbReference type="EMBL" id="EGO02669.1"/>
    </source>
</evidence>
<keyword evidence="2" id="KW-1185">Reference proteome</keyword>
<protein>
    <submittedName>
        <fullName evidence="1">Uncharacterized protein</fullName>
    </submittedName>
</protein>
<dbReference type="EMBL" id="GL945476">
    <property type="protein sequence ID" value="EGO02669.1"/>
    <property type="molecule type" value="Genomic_DNA"/>
</dbReference>
<accession>F8PM37</accession>
<dbReference type="Proteomes" id="UP000008063">
    <property type="component" value="Unassembled WGS sequence"/>
</dbReference>
<gene>
    <name evidence="1" type="ORF">SERLA73DRAFT_150328</name>
</gene>
<dbReference type="OrthoDB" id="2803597at2759"/>
<reference evidence="2" key="1">
    <citation type="journal article" date="2011" name="Science">
        <title>The plant cell wall-decomposing machinery underlies the functional diversity of forest fungi.</title>
        <authorList>
            <person name="Eastwood D.C."/>
            <person name="Floudas D."/>
            <person name="Binder M."/>
            <person name="Majcherczyk A."/>
            <person name="Schneider P."/>
            <person name="Aerts A."/>
            <person name="Asiegbu F.O."/>
            <person name="Baker S.E."/>
            <person name="Barry K."/>
            <person name="Bendiksby M."/>
            <person name="Blumentritt M."/>
            <person name="Coutinho P.M."/>
            <person name="Cullen D."/>
            <person name="de Vries R.P."/>
            <person name="Gathman A."/>
            <person name="Goodell B."/>
            <person name="Henrissat B."/>
            <person name="Ihrmark K."/>
            <person name="Kauserud H."/>
            <person name="Kohler A."/>
            <person name="LaButti K."/>
            <person name="Lapidus A."/>
            <person name="Lavin J.L."/>
            <person name="Lee Y.-H."/>
            <person name="Lindquist E."/>
            <person name="Lilly W."/>
            <person name="Lucas S."/>
            <person name="Morin E."/>
            <person name="Murat C."/>
            <person name="Oguiza J.A."/>
            <person name="Park J."/>
            <person name="Pisabarro A.G."/>
            <person name="Riley R."/>
            <person name="Rosling A."/>
            <person name="Salamov A."/>
            <person name="Schmidt O."/>
            <person name="Schmutz J."/>
            <person name="Skrede I."/>
            <person name="Stenlid J."/>
            <person name="Wiebenga A."/>
            <person name="Xie X."/>
            <person name="Kuees U."/>
            <person name="Hibbett D.S."/>
            <person name="Hoffmeister D."/>
            <person name="Hoegberg N."/>
            <person name="Martin F."/>
            <person name="Grigoriev I.V."/>
            <person name="Watkinson S.C."/>
        </authorList>
    </citation>
    <scope>NUCLEOTIDE SEQUENCE [LARGE SCALE GENOMIC DNA]</scope>
    <source>
        <strain evidence="2">strain S7.3</strain>
    </source>
</reference>
<dbReference type="InParanoid" id="F8PM37"/>
<evidence type="ECO:0000313" key="2">
    <source>
        <dbReference type="Proteomes" id="UP000008063"/>
    </source>
</evidence>
<name>F8PM37_SERL3</name>
<dbReference type="HOGENOM" id="CLU_980598_0_0_1"/>
<dbReference type="AlphaFoldDB" id="F8PM37"/>